<organism evidence="3 4">
    <name type="scientific">Zymoseptoria brevis</name>
    <dbReference type="NCBI Taxonomy" id="1047168"/>
    <lineage>
        <taxon>Eukaryota</taxon>
        <taxon>Fungi</taxon>
        <taxon>Dikarya</taxon>
        <taxon>Ascomycota</taxon>
        <taxon>Pezizomycotina</taxon>
        <taxon>Dothideomycetes</taxon>
        <taxon>Dothideomycetidae</taxon>
        <taxon>Mycosphaerellales</taxon>
        <taxon>Mycosphaerellaceae</taxon>
        <taxon>Zymoseptoria</taxon>
    </lineage>
</organism>
<dbReference type="Proteomes" id="UP000033647">
    <property type="component" value="Unassembled WGS sequence"/>
</dbReference>
<comment type="similarity">
    <text evidence="1">Belongs to the ustYa family.</text>
</comment>
<evidence type="ECO:0000256" key="2">
    <source>
        <dbReference type="SAM" id="Phobius"/>
    </source>
</evidence>
<proteinExistence type="inferred from homology"/>
<dbReference type="EMBL" id="LAFY01004108">
    <property type="protein sequence ID" value="KJX94933.1"/>
    <property type="molecule type" value="Genomic_DNA"/>
</dbReference>
<dbReference type="InterPro" id="IPR021765">
    <property type="entry name" value="UstYa-like"/>
</dbReference>
<sequence length="320" mass="37091">MLYHMIKRYLCSPTPSVIMSMFTNNKQQYSRLDQSAESLEADYTTGHLPKKTSRWKYLFHIIALIATSAITLLVDRQLIRSPCTDSLLLRDGDSPSPFMSSIDRSWHTETFNELNFAHLTESEYARPATMGDEVGAEVDRYWADLGTYDINILIPEGDAHFYGLSTEYNHSLTGPWDKNTPYAGYPVEIQVNHLLHCVNLLRQGQWYNIDYYRQYGGSFGPSQWNVVDNHTIIEAHSAHCVEQLRQYVMCDTDIRVVPYAHLDPNEDGPQPIFSQQKQCRNFDSYWRWFQKNQWNNKPQKQRGHVPPVISFSGLPGTFHE</sequence>
<evidence type="ECO:0000313" key="4">
    <source>
        <dbReference type="Proteomes" id="UP000033647"/>
    </source>
</evidence>
<dbReference type="PANTHER" id="PTHR33365:SF13">
    <property type="entry name" value="TAT PATHWAY SIGNAL SEQUENCE"/>
    <property type="match status" value="1"/>
</dbReference>
<dbReference type="STRING" id="1047168.A0A0F4GC25"/>
<keyword evidence="4" id="KW-1185">Reference proteome</keyword>
<dbReference type="OrthoDB" id="3687641at2759"/>
<dbReference type="PANTHER" id="PTHR33365">
    <property type="entry name" value="YALI0B05434P"/>
    <property type="match status" value="1"/>
</dbReference>
<keyword evidence="2" id="KW-0472">Membrane</keyword>
<feature type="transmembrane region" description="Helical" evidence="2">
    <location>
        <begin position="57"/>
        <end position="74"/>
    </location>
</feature>
<accession>A0A0F4GC25</accession>
<dbReference type="Pfam" id="PF11807">
    <property type="entry name" value="UstYa"/>
    <property type="match status" value="1"/>
</dbReference>
<keyword evidence="2" id="KW-1133">Transmembrane helix</keyword>
<evidence type="ECO:0000256" key="1">
    <source>
        <dbReference type="ARBA" id="ARBA00035112"/>
    </source>
</evidence>
<dbReference type="GO" id="GO:0043386">
    <property type="term" value="P:mycotoxin biosynthetic process"/>
    <property type="evidence" value="ECO:0007669"/>
    <property type="project" value="InterPro"/>
</dbReference>
<name>A0A0F4GC25_9PEZI</name>
<comment type="caution">
    <text evidence="3">The sequence shown here is derived from an EMBL/GenBank/DDBJ whole genome shotgun (WGS) entry which is preliminary data.</text>
</comment>
<protein>
    <submittedName>
        <fullName evidence="3">Uncharacterized protein</fullName>
    </submittedName>
</protein>
<evidence type="ECO:0000313" key="3">
    <source>
        <dbReference type="EMBL" id="KJX94933.1"/>
    </source>
</evidence>
<gene>
    <name evidence="3" type="ORF">TI39_contig4149g00004</name>
</gene>
<reference evidence="3 4" key="1">
    <citation type="submission" date="2015-03" db="EMBL/GenBank/DDBJ databases">
        <title>RNA-seq based gene annotation and comparative genomics of four Zymoseptoria species reveal species-specific pathogenicity related genes and transposable element activity.</title>
        <authorList>
            <person name="Grandaubert J."/>
            <person name="Bhattacharyya A."/>
            <person name="Stukenbrock E.H."/>
        </authorList>
    </citation>
    <scope>NUCLEOTIDE SEQUENCE [LARGE SCALE GENOMIC DNA]</scope>
    <source>
        <strain evidence="3 4">Zb18110</strain>
    </source>
</reference>
<keyword evidence="2" id="KW-0812">Transmembrane</keyword>
<dbReference type="AlphaFoldDB" id="A0A0F4GC25"/>